<keyword evidence="1" id="KW-0282">Flagellum</keyword>
<protein>
    <submittedName>
        <fullName evidence="1">Flagellar protein FlaG</fullName>
    </submittedName>
</protein>
<name>A0A845ESK1_9BACL</name>
<keyword evidence="1" id="KW-0966">Cell projection</keyword>
<comment type="caution">
    <text evidence="1">The sequence shown here is derived from an EMBL/GenBank/DDBJ whole genome shotgun (WGS) entry which is preliminary data.</text>
</comment>
<keyword evidence="1" id="KW-0969">Cilium</keyword>
<dbReference type="Gene3D" id="3.30.160.170">
    <property type="entry name" value="FlaG-like"/>
    <property type="match status" value="1"/>
</dbReference>
<dbReference type="NCBIfam" id="NF005834">
    <property type="entry name" value="PRK07738.1"/>
    <property type="match status" value="1"/>
</dbReference>
<dbReference type="EMBL" id="WMEY01000001">
    <property type="protein sequence ID" value="MYL62467.1"/>
    <property type="molecule type" value="Genomic_DNA"/>
</dbReference>
<sequence>MELRDVSITPIGPSKLPLTNNLEINKTIEKHEVEEKVLSKEIVEHHINTLNTYLEPSQTSLKFQLHDKLNEYYVQIIDTQTDEVIKEIPSKKFLDRYAATAELLGFMVDQKI</sequence>
<reference evidence="1 2" key="1">
    <citation type="submission" date="2019-11" db="EMBL/GenBank/DDBJ databases">
        <title>Genome sequences of 17 halophilic strains isolated from different environments.</title>
        <authorList>
            <person name="Furrow R.E."/>
        </authorList>
    </citation>
    <scope>NUCLEOTIDE SEQUENCE [LARGE SCALE GENOMIC DNA]</scope>
    <source>
        <strain evidence="1 2">22506_14_FS</strain>
    </source>
</reference>
<evidence type="ECO:0000313" key="2">
    <source>
        <dbReference type="Proteomes" id="UP000447833"/>
    </source>
</evidence>
<dbReference type="PANTHER" id="PTHR37166:SF1">
    <property type="entry name" value="PROTEIN FLAG"/>
    <property type="match status" value="1"/>
</dbReference>
<evidence type="ECO:0000313" key="1">
    <source>
        <dbReference type="EMBL" id="MYL62467.1"/>
    </source>
</evidence>
<dbReference type="Proteomes" id="UP000447833">
    <property type="component" value="Unassembled WGS sequence"/>
</dbReference>
<dbReference type="InterPro" id="IPR005186">
    <property type="entry name" value="FlaG"/>
</dbReference>
<dbReference type="PANTHER" id="PTHR37166">
    <property type="entry name" value="PROTEIN FLAG"/>
    <property type="match status" value="1"/>
</dbReference>
<proteinExistence type="predicted"/>
<dbReference type="SUPFAM" id="SSF160214">
    <property type="entry name" value="FlaG-like"/>
    <property type="match status" value="1"/>
</dbReference>
<dbReference type="AlphaFoldDB" id="A0A845ESK1"/>
<dbReference type="RefSeq" id="WP_160918285.1">
    <property type="nucleotide sequence ID" value="NZ_WMEY01000001.1"/>
</dbReference>
<organism evidence="1 2">
    <name type="scientific">Guptibacillus hwajinpoensis</name>
    <dbReference type="NCBI Taxonomy" id="208199"/>
    <lineage>
        <taxon>Bacteria</taxon>
        <taxon>Bacillati</taxon>
        <taxon>Bacillota</taxon>
        <taxon>Bacilli</taxon>
        <taxon>Bacillales</taxon>
        <taxon>Guptibacillaceae</taxon>
        <taxon>Guptibacillus</taxon>
    </lineage>
</organism>
<gene>
    <name evidence="1" type="primary">flaG</name>
    <name evidence="1" type="ORF">GLW07_03750</name>
</gene>
<dbReference type="Pfam" id="PF03646">
    <property type="entry name" value="FlaG"/>
    <property type="match status" value="1"/>
</dbReference>
<dbReference type="InterPro" id="IPR035924">
    <property type="entry name" value="FlaG-like_sf"/>
</dbReference>
<accession>A0A845ESK1</accession>